<keyword evidence="1" id="KW-0472">Membrane</keyword>
<proteinExistence type="predicted"/>
<dbReference type="Proteomes" id="UP001597389">
    <property type="component" value="Unassembled WGS sequence"/>
</dbReference>
<reference evidence="3" key="1">
    <citation type="journal article" date="2019" name="Int. J. Syst. Evol. Microbiol.">
        <title>The Global Catalogue of Microorganisms (GCM) 10K type strain sequencing project: providing services to taxonomists for standard genome sequencing and annotation.</title>
        <authorList>
            <consortium name="The Broad Institute Genomics Platform"/>
            <consortium name="The Broad Institute Genome Sequencing Center for Infectious Disease"/>
            <person name="Wu L."/>
            <person name="Ma J."/>
        </authorList>
    </citation>
    <scope>NUCLEOTIDE SEQUENCE [LARGE SCALE GENOMIC DNA]</scope>
    <source>
        <strain evidence="3">CCUG 57942</strain>
    </source>
</reference>
<evidence type="ECO:0000313" key="3">
    <source>
        <dbReference type="Proteomes" id="UP001597389"/>
    </source>
</evidence>
<keyword evidence="1" id="KW-0812">Transmembrane</keyword>
<organism evidence="2 3">
    <name type="scientific">Rubritalea tangerina</name>
    <dbReference type="NCBI Taxonomy" id="430798"/>
    <lineage>
        <taxon>Bacteria</taxon>
        <taxon>Pseudomonadati</taxon>
        <taxon>Verrucomicrobiota</taxon>
        <taxon>Verrucomicrobiia</taxon>
        <taxon>Verrucomicrobiales</taxon>
        <taxon>Rubritaleaceae</taxon>
        <taxon>Rubritalea</taxon>
    </lineage>
</organism>
<evidence type="ECO:0000313" key="2">
    <source>
        <dbReference type="EMBL" id="MFD2157649.1"/>
    </source>
</evidence>
<dbReference type="RefSeq" id="WP_377089897.1">
    <property type="nucleotide sequence ID" value="NZ_JBHSJL010000014.1"/>
</dbReference>
<keyword evidence="3" id="KW-1185">Reference proteome</keyword>
<feature type="transmembrane region" description="Helical" evidence="1">
    <location>
        <begin position="21"/>
        <end position="41"/>
    </location>
</feature>
<evidence type="ECO:0000256" key="1">
    <source>
        <dbReference type="SAM" id="Phobius"/>
    </source>
</evidence>
<keyword evidence="1" id="KW-1133">Transmembrane helix</keyword>
<gene>
    <name evidence="2" type="ORF">ACFSW8_01920</name>
</gene>
<dbReference type="EMBL" id="JBHUJB010000009">
    <property type="protein sequence ID" value="MFD2157649.1"/>
    <property type="molecule type" value="Genomic_DNA"/>
</dbReference>
<name>A0ABW4Z704_9BACT</name>
<comment type="caution">
    <text evidence="2">The sequence shown here is derived from an EMBL/GenBank/DDBJ whole genome shotgun (WGS) entry which is preliminary data.</text>
</comment>
<accession>A0ABW4Z704</accession>
<sequence length="501" mass="58499">MKKWLSFLWRLFRAVFSKRGMLVIGGLALTLFLVGILYHAVYNHIAERDWEEAKERWENELGGKTRADIFKQVPSVLNIGQDERVIAYFEQEEPPLDQISYMPLSEHSEYVIYEGRGKSALDFFVEGSFETEKEAAEYLLGLLEPYEGDIELFENWFDREFSTMSGMREPLSIESLKNNSVSEEIKYVNVARFFVSRSRYRMQAHQWEAASEDLKRVANAYRSLGNDPLLVNFLLKLSYLHDTRDLFASGVREHSWNEETLRFLDKILSAVDLKSFYQRVPIGEYYYLHDFIELYAIHGQEKVNQLLYNQYEEMLSFLVDEKDELIDWDALIDEVMLFLLPEKIAMRGAADSAHFGINYAMPAYAKAPHVDVYIELKGAVPQYSWWRLSPEQASPIYVNQYTGYLAGITTHQLMRCAIALELYYLEHGAYPKSLTELKGLETEDYRNVFGEGALYYEVLEDGHYKLYSNGPSEEVKPIRGYVDEEERPNYNRIDFFEGMKS</sequence>
<protein>
    <submittedName>
        <fullName evidence="2">Uncharacterized protein</fullName>
    </submittedName>
</protein>